<dbReference type="SUPFAM" id="SSF51905">
    <property type="entry name" value="FAD/NAD(P)-binding domain"/>
    <property type="match status" value="1"/>
</dbReference>
<dbReference type="PRINTS" id="PR00419">
    <property type="entry name" value="ADXRDTASE"/>
</dbReference>
<gene>
    <name evidence="1" type="ORF">SAMN05216326_1553</name>
</gene>
<organism evidence="1 2">
    <name type="scientific">Nitrosomonas marina</name>
    <dbReference type="NCBI Taxonomy" id="917"/>
    <lineage>
        <taxon>Bacteria</taxon>
        <taxon>Pseudomonadati</taxon>
        <taxon>Pseudomonadota</taxon>
        <taxon>Betaproteobacteria</taxon>
        <taxon>Nitrosomonadales</taxon>
        <taxon>Nitrosomonadaceae</taxon>
        <taxon>Nitrosomonas</taxon>
    </lineage>
</organism>
<dbReference type="PROSITE" id="PS51257">
    <property type="entry name" value="PROKAR_LIPOPROTEIN"/>
    <property type="match status" value="1"/>
</dbReference>
<dbReference type="GO" id="GO:0050660">
    <property type="term" value="F:flavin adenine dinucleotide binding"/>
    <property type="evidence" value="ECO:0007669"/>
    <property type="project" value="TreeGrafter"/>
</dbReference>
<keyword evidence="2" id="KW-1185">Reference proteome</keyword>
<dbReference type="PANTHER" id="PTHR21197">
    <property type="entry name" value="UDP-GALACTOPYRANOSE MUTASE"/>
    <property type="match status" value="1"/>
</dbReference>
<dbReference type="Proteomes" id="UP000199345">
    <property type="component" value="Unassembled WGS sequence"/>
</dbReference>
<dbReference type="PANTHER" id="PTHR21197:SF0">
    <property type="entry name" value="UDP-GALACTOPYRANOSE MUTASE"/>
    <property type="match status" value="1"/>
</dbReference>
<dbReference type="GO" id="GO:0005829">
    <property type="term" value="C:cytosol"/>
    <property type="evidence" value="ECO:0007669"/>
    <property type="project" value="TreeGrafter"/>
</dbReference>
<evidence type="ECO:0000313" key="2">
    <source>
        <dbReference type="Proteomes" id="UP000199345"/>
    </source>
</evidence>
<name>A0A1I0G878_9PROT</name>
<dbReference type="AlphaFoldDB" id="A0A1I0G878"/>
<dbReference type="EMBL" id="FOIA01000055">
    <property type="protein sequence ID" value="SET66110.1"/>
    <property type="molecule type" value="Genomic_DNA"/>
</dbReference>
<evidence type="ECO:0000313" key="1">
    <source>
        <dbReference type="EMBL" id="SET66110.1"/>
    </source>
</evidence>
<sequence>MKIDIDTLIIGAGPSGLTAAYILGNAGIACSIIEKSNQVGGLMRSIRRGDFIVDIGRKELYTRLAKVNDFWEELLGSDYQPYSHREGILYHDMILESNGSWLGFRRGMSWHLLFVCGLDLIKSVCISSFSKPVNFAEYNYKRRGRLLTQIFTQGYEEKFKGIDWSKIPPHGGADYKRIYDPLAKKHNLERLETRWRHPAKGTGQICEILEQKTKANGVDFVLGATIIDITLKEEVIDEVTVDTGSKVITYKPNHVISSTPIEILGKWLKCIDTCQDPSVNLENISIKRSTICVYLFLDAPPLFPHAWLKSTCPKMKAGRIVNYASIGKGMVPANKTCLCVEYFCQGNDPLLQLDDNELSELAITECGNARIIDPAACFDSFILKLPNVNAATSWRDWENSSTIDLMSKILTIRNLYYVNRPGTDKATYAGLEAARSIIMDDRRIYYHELSETLPVTIKFPELL</sequence>
<reference evidence="2" key="1">
    <citation type="submission" date="2016-10" db="EMBL/GenBank/DDBJ databases">
        <authorList>
            <person name="Varghese N."/>
            <person name="Submissions S."/>
        </authorList>
    </citation>
    <scope>NUCLEOTIDE SEQUENCE [LARGE SCALE GENOMIC DNA]</scope>
    <source>
        <strain evidence="2">Nm71</strain>
    </source>
</reference>
<accession>A0A1I0G878</accession>
<proteinExistence type="predicted"/>
<dbReference type="Pfam" id="PF13450">
    <property type="entry name" value="NAD_binding_8"/>
    <property type="match status" value="1"/>
</dbReference>
<protein>
    <submittedName>
        <fullName evidence="1">UDP-galactopyranose mutase</fullName>
    </submittedName>
</protein>
<dbReference type="InterPro" id="IPR036188">
    <property type="entry name" value="FAD/NAD-bd_sf"/>
</dbReference>
<dbReference type="OrthoDB" id="9816564at2"/>
<dbReference type="Gene3D" id="3.50.50.60">
    <property type="entry name" value="FAD/NAD(P)-binding domain"/>
    <property type="match status" value="1"/>
</dbReference>
<dbReference type="RefSeq" id="WP_090661961.1">
    <property type="nucleotide sequence ID" value="NZ_FOIA01000055.1"/>
</dbReference>
<dbReference type="GO" id="GO:0008767">
    <property type="term" value="F:UDP-galactopyranose mutase activity"/>
    <property type="evidence" value="ECO:0007669"/>
    <property type="project" value="TreeGrafter"/>
</dbReference>